<name>A0A9P4MLL4_9PEZI</name>
<feature type="compositionally biased region" description="Gly residues" evidence="1">
    <location>
        <begin position="73"/>
        <end position="94"/>
    </location>
</feature>
<keyword evidence="3" id="KW-1185">Reference proteome</keyword>
<reference evidence="2" key="1">
    <citation type="journal article" date="2020" name="Stud. Mycol.">
        <title>101 Dothideomycetes genomes: a test case for predicting lifestyles and emergence of pathogens.</title>
        <authorList>
            <person name="Haridas S."/>
            <person name="Albert R."/>
            <person name="Binder M."/>
            <person name="Bloem J."/>
            <person name="Labutti K."/>
            <person name="Salamov A."/>
            <person name="Andreopoulos B."/>
            <person name="Baker S."/>
            <person name="Barry K."/>
            <person name="Bills G."/>
            <person name="Bluhm B."/>
            <person name="Cannon C."/>
            <person name="Castanera R."/>
            <person name="Culley D."/>
            <person name="Daum C."/>
            <person name="Ezra D."/>
            <person name="Gonzalez J."/>
            <person name="Henrissat B."/>
            <person name="Kuo A."/>
            <person name="Liang C."/>
            <person name="Lipzen A."/>
            <person name="Lutzoni F."/>
            <person name="Magnuson J."/>
            <person name="Mondo S."/>
            <person name="Nolan M."/>
            <person name="Ohm R."/>
            <person name="Pangilinan J."/>
            <person name="Park H.-J."/>
            <person name="Ramirez L."/>
            <person name="Alfaro M."/>
            <person name="Sun H."/>
            <person name="Tritt A."/>
            <person name="Yoshinaga Y."/>
            <person name="Zwiers L.-H."/>
            <person name="Turgeon B."/>
            <person name="Goodwin S."/>
            <person name="Spatafora J."/>
            <person name="Crous P."/>
            <person name="Grigoriev I."/>
        </authorList>
    </citation>
    <scope>NUCLEOTIDE SEQUENCE</scope>
    <source>
        <strain evidence="2">CBS 260.36</strain>
    </source>
</reference>
<feature type="region of interest" description="Disordered" evidence="1">
    <location>
        <begin position="1"/>
        <end position="122"/>
    </location>
</feature>
<gene>
    <name evidence="2" type="ORF">K461DRAFT_312268</name>
</gene>
<evidence type="ECO:0000256" key="1">
    <source>
        <dbReference type="SAM" id="MobiDB-lite"/>
    </source>
</evidence>
<feature type="compositionally biased region" description="Basic and acidic residues" evidence="1">
    <location>
        <begin position="51"/>
        <end position="61"/>
    </location>
</feature>
<accession>A0A9P4MLL4</accession>
<feature type="compositionally biased region" description="Basic and acidic residues" evidence="1">
    <location>
        <begin position="104"/>
        <end position="122"/>
    </location>
</feature>
<organism evidence="2 3">
    <name type="scientific">Myriangium duriaei CBS 260.36</name>
    <dbReference type="NCBI Taxonomy" id="1168546"/>
    <lineage>
        <taxon>Eukaryota</taxon>
        <taxon>Fungi</taxon>
        <taxon>Dikarya</taxon>
        <taxon>Ascomycota</taxon>
        <taxon>Pezizomycotina</taxon>
        <taxon>Dothideomycetes</taxon>
        <taxon>Dothideomycetidae</taxon>
        <taxon>Myriangiales</taxon>
        <taxon>Myriangiaceae</taxon>
        <taxon>Myriangium</taxon>
    </lineage>
</organism>
<dbReference type="Proteomes" id="UP000799439">
    <property type="component" value="Unassembled WGS sequence"/>
</dbReference>
<sequence length="122" mass="12608">MSSNFQSTERGGDSSYDQYTSQSSGLNAPHSKSGGQLGSTSTSENQQDAQQQRERGERTAENMRYGQAISEEGMGGKTEGLGEAGTEVGYGGAGAQDDEAAAGGRREQGYGGGREMRGDVGA</sequence>
<evidence type="ECO:0000313" key="3">
    <source>
        <dbReference type="Proteomes" id="UP000799439"/>
    </source>
</evidence>
<feature type="compositionally biased region" description="Low complexity" evidence="1">
    <location>
        <begin position="13"/>
        <end position="25"/>
    </location>
</feature>
<protein>
    <submittedName>
        <fullName evidence="2">Uncharacterized protein</fullName>
    </submittedName>
</protein>
<dbReference type="EMBL" id="ML996084">
    <property type="protein sequence ID" value="KAF2154334.1"/>
    <property type="molecule type" value="Genomic_DNA"/>
</dbReference>
<dbReference type="AlphaFoldDB" id="A0A9P4MLL4"/>
<proteinExistence type="predicted"/>
<dbReference type="OrthoDB" id="5386823at2759"/>
<feature type="compositionally biased region" description="Polar residues" evidence="1">
    <location>
        <begin position="38"/>
        <end position="50"/>
    </location>
</feature>
<evidence type="ECO:0000313" key="2">
    <source>
        <dbReference type="EMBL" id="KAF2154334.1"/>
    </source>
</evidence>
<comment type="caution">
    <text evidence="2">The sequence shown here is derived from an EMBL/GenBank/DDBJ whole genome shotgun (WGS) entry which is preliminary data.</text>
</comment>